<evidence type="ECO:0000313" key="13">
    <source>
        <dbReference type="Proteomes" id="UP000484988"/>
    </source>
</evidence>
<feature type="compositionally biased region" description="Low complexity" evidence="9">
    <location>
        <begin position="942"/>
        <end position="963"/>
    </location>
</feature>
<evidence type="ECO:0000259" key="11">
    <source>
        <dbReference type="PROSITE" id="PS52039"/>
    </source>
</evidence>
<dbReference type="CDD" id="cd03363">
    <property type="entry name" value="TOPRIM_TopoIA_TopoI"/>
    <property type="match status" value="1"/>
</dbReference>
<organism evidence="12 13">
    <name type="scientific">Streptomyces pacificus</name>
    <dbReference type="NCBI Taxonomy" id="2705029"/>
    <lineage>
        <taxon>Bacteria</taxon>
        <taxon>Bacillati</taxon>
        <taxon>Actinomycetota</taxon>
        <taxon>Actinomycetes</taxon>
        <taxon>Kitasatosporales</taxon>
        <taxon>Streptomycetaceae</taxon>
        <taxon>Streptomyces</taxon>
    </lineage>
</organism>
<evidence type="ECO:0000256" key="9">
    <source>
        <dbReference type="SAM" id="MobiDB-lite"/>
    </source>
</evidence>
<keyword evidence="4" id="KW-0460">Magnesium</keyword>
<dbReference type="Pfam" id="PF13368">
    <property type="entry name" value="Toprim_C_rpt"/>
    <property type="match status" value="4"/>
</dbReference>
<feature type="region of interest" description="Interaction with DNA" evidence="8">
    <location>
        <begin position="184"/>
        <end position="189"/>
    </location>
</feature>
<comment type="subunit">
    <text evidence="8">Monomer.</text>
</comment>
<feature type="domain" description="Toprim" evidence="10">
    <location>
        <begin position="12"/>
        <end position="135"/>
    </location>
</feature>
<keyword evidence="3" id="KW-0479">Metal-binding</keyword>
<dbReference type="SUPFAM" id="SSF56712">
    <property type="entry name" value="Prokaryotic type I DNA topoisomerase"/>
    <property type="match status" value="1"/>
</dbReference>
<gene>
    <name evidence="8 12" type="primary">topA</name>
    <name evidence="12" type="ORF">SCWH03_51220</name>
</gene>
<reference evidence="12 13" key="1">
    <citation type="submission" date="2020-02" db="EMBL/GenBank/DDBJ databases">
        <title>Whole Genome Shotgun Sequence of Streptomyces sp. strain CWH03.</title>
        <authorList>
            <person name="Dohra H."/>
            <person name="Kodani S."/>
            <person name="Yamamura H."/>
        </authorList>
    </citation>
    <scope>NUCLEOTIDE SEQUENCE [LARGE SCALE GENOMIC DNA]</scope>
    <source>
        <strain evidence="12 13">CWH03</strain>
    </source>
</reference>
<protein>
    <recommendedName>
        <fullName evidence="8">DNA topoisomerase 1</fullName>
        <ecNumber evidence="8">5.6.2.1</ecNumber>
    </recommendedName>
    <alternativeName>
        <fullName evidence="8">DNA topoisomerase I</fullName>
    </alternativeName>
</protein>
<feature type="domain" description="Topo IA-type catalytic" evidence="11">
    <location>
        <begin position="150"/>
        <end position="611"/>
    </location>
</feature>
<feature type="active site" description="O-(5'-phospho-DNA)-tyrosine intermediate" evidence="8">
    <location>
        <position position="343"/>
    </location>
</feature>
<dbReference type="InterPro" id="IPR034149">
    <property type="entry name" value="TOPRIM_TopoI"/>
</dbReference>
<dbReference type="SMART" id="SM00493">
    <property type="entry name" value="TOPRIM"/>
    <property type="match status" value="1"/>
</dbReference>
<dbReference type="PRINTS" id="PR00417">
    <property type="entry name" value="PRTPISMRASEI"/>
</dbReference>
<dbReference type="PROSITE" id="PS52039">
    <property type="entry name" value="TOPO_IA_2"/>
    <property type="match status" value="1"/>
</dbReference>
<evidence type="ECO:0000256" key="7">
    <source>
        <dbReference type="ARBA" id="ARBA00023235"/>
    </source>
</evidence>
<feature type="site" description="Interaction with DNA" evidence="8">
    <location>
        <position position="345"/>
    </location>
</feature>
<dbReference type="InterPro" id="IPR006171">
    <property type="entry name" value="TOPRIM_dom"/>
</dbReference>
<evidence type="ECO:0000313" key="12">
    <source>
        <dbReference type="EMBL" id="GFH38859.1"/>
    </source>
</evidence>
<dbReference type="GO" id="GO:0006265">
    <property type="term" value="P:DNA topological change"/>
    <property type="evidence" value="ECO:0007669"/>
    <property type="project" value="UniProtKB-UniRule"/>
</dbReference>
<evidence type="ECO:0000256" key="8">
    <source>
        <dbReference type="HAMAP-Rule" id="MF_00952"/>
    </source>
</evidence>
<dbReference type="InterPro" id="IPR013825">
    <property type="entry name" value="Topo_IA_cen_sub2"/>
</dbReference>
<comment type="catalytic activity">
    <reaction evidence="1 8">
        <text>ATP-independent breakage of single-stranded DNA, followed by passage and rejoining.</text>
        <dbReference type="EC" id="5.6.2.1"/>
    </reaction>
</comment>
<evidence type="ECO:0000256" key="1">
    <source>
        <dbReference type="ARBA" id="ARBA00000213"/>
    </source>
</evidence>
<proteinExistence type="inferred from homology"/>
<dbReference type="InterPro" id="IPR028612">
    <property type="entry name" value="Topoisom_1_IA"/>
</dbReference>
<dbReference type="InterPro" id="IPR013497">
    <property type="entry name" value="Topo_IA_cen"/>
</dbReference>
<evidence type="ECO:0000256" key="6">
    <source>
        <dbReference type="ARBA" id="ARBA00023125"/>
    </source>
</evidence>
<evidence type="ECO:0000256" key="3">
    <source>
        <dbReference type="ARBA" id="ARBA00022723"/>
    </source>
</evidence>
<dbReference type="InterPro" id="IPR023405">
    <property type="entry name" value="Topo_IA_core_domain"/>
</dbReference>
<dbReference type="PROSITE" id="PS50880">
    <property type="entry name" value="TOPRIM"/>
    <property type="match status" value="1"/>
</dbReference>
<dbReference type="SMART" id="SM00437">
    <property type="entry name" value="TOP1Ac"/>
    <property type="match status" value="1"/>
</dbReference>
<dbReference type="InterPro" id="IPR003602">
    <property type="entry name" value="Topo_IA_DNA-bd_dom"/>
</dbReference>
<dbReference type="InterPro" id="IPR013824">
    <property type="entry name" value="Topo_IA_cen_sub1"/>
</dbReference>
<dbReference type="SMART" id="SM00436">
    <property type="entry name" value="TOP1Bc"/>
    <property type="match status" value="1"/>
</dbReference>
<dbReference type="PANTHER" id="PTHR42785">
    <property type="entry name" value="DNA TOPOISOMERASE, TYPE IA, CORE"/>
    <property type="match status" value="1"/>
</dbReference>
<keyword evidence="7 8" id="KW-0413">Isomerase</keyword>
<feature type="site" description="Interaction with DNA" evidence="8">
    <location>
        <position position="161"/>
    </location>
</feature>
<accession>A0A6A0B0U0</accession>
<dbReference type="InterPro" id="IPR003601">
    <property type="entry name" value="Topo_IA_2"/>
</dbReference>
<dbReference type="InterPro" id="IPR023406">
    <property type="entry name" value="Topo_IA_AS"/>
</dbReference>
<feature type="compositionally biased region" description="Basic residues" evidence="9">
    <location>
        <begin position="900"/>
        <end position="941"/>
    </location>
</feature>
<dbReference type="Gene3D" id="1.10.460.10">
    <property type="entry name" value="Topoisomerase I, domain 2"/>
    <property type="match status" value="1"/>
</dbReference>
<dbReference type="GO" id="GO:0003677">
    <property type="term" value="F:DNA binding"/>
    <property type="evidence" value="ECO:0007669"/>
    <property type="project" value="UniProtKB-KW"/>
</dbReference>
<dbReference type="PANTHER" id="PTHR42785:SF1">
    <property type="entry name" value="DNA TOPOISOMERASE"/>
    <property type="match status" value="1"/>
</dbReference>
<dbReference type="Pfam" id="PF01751">
    <property type="entry name" value="Toprim"/>
    <property type="match status" value="1"/>
</dbReference>
<feature type="region of interest" description="Disordered" evidence="9">
    <location>
        <begin position="894"/>
        <end position="963"/>
    </location>
</feature>
<dbReference type="InterPro" id="IPR005733">
    <property type="entry name" value="TopoI_bac-type"/>
</dbReference>
<dbReference type="InterPro" id="IPR013826">
    <property type="entry name" value="Topo_IA_cen_sub3"/>
</dbReference>
<dbReference type="NCBIfam" id="TIGR01051">
    <property type="entry name" value="topA_bact"/>
    <property type="match status" value="1"/>
</dbReference>
<dbReference type="Gene3D" id="1.10.290.10">
    <property type="entry name" value="Topoisomerase I, domain 4"/>
    <property type="match status" value="1"/>
</dbReference>
<dbReference type="Gene3D" id="2.70.20.10">
    <property type="entry name" value="Topoisomerase I, domain 3"/>
    <property type="match status" value="1"/>
</dbReference>
<dbReference type="EMBL" id="BLLG01000021">
    <property type="protein sequence ID" value="GFH38859.1"/>
    <property type="molecule type" value="Genomic_DNA"/>
</dbReference>
<dbReference type="InterPro" id="IPR000380">
    <property type="entry name" value="Topo_IA"/>
</dbReference>
<evidence type="ECO:0000259" key="10">
    <source>
        <dbReference type="PROSITE" id="PS50880"/>
    </source>
</evidence>
<dbReference type="Gene3D" id="3.40.50.140">
    <property type="match status" value="1"/>
</dbReference>
<feature type="site" description="Interaction with DNA" evidence="8">
    <location>
        <position position="42"/>
    </location>
</feature>
<dbReference type="AlphaFoldDB" id="A0A6A0B0U0"/>
<sequence>MSPTSETAQGGRRLVIVESPAKAKTIKGYLGPGYVVEASVGHIRDLPNGAAEVPEKYTGEVRRLGVDVEHDFQPVYVVNADKKAQVKKLKEQLAGSDELYLATDEDREGEAIAWHLLEVLKPKVPVKRMVFHEITKAAIQEAVANPRDLNKRMVDAQETRRILDRLYGYEVSPVLWKKVMPRLSAGRVQSVATRLVVERERERIAFSSAEYWDLTGTFSAGQAGWGSSRPAAGGAVDPAAFTARLAAVDGRRVAQGRDFGPDGRLKSDQALHLDEAQARALRAALENAAFSVRSVESKPYRRSPYAPFRTTTLQQEASRKLGFGAKATMQIAQKLYENGFITYMRTDSTTLSDTAVAAARAQVTQLYGGDYLPERPRTYAGKVKNAQEAHEAIRPSGDRFRTPAETGLSGDQFRLYELIWKRTVASQMKDAVGNSVTVRIGATGSDGRDAEFSASGKTITFHGFMKAYVEGADDPNAEPDDRERRLPQVAEGDRLTAEKITVDGHATKPPARYTEASLVKELEEREIGRPSTYASIIGTILDRGYVFKKGTALVPSFLSFAVVNLLEKHFGRLVDYDFTARMEDDLDRIARGEAQAVPWLRRFYFGETVPGGGFATGAEGGAAEAGNGDGDHLGGLKELVTDLGAIDAREISSFPVGSGIVLRVGRYGPYVERGEKDAEGHQRADVPADLTPDELTVELAEELLAKPSGDFELGRDPETGHEIVAKDGRYGPYVTEILPEGTPKTGKNAVKPRTASLFKSMALDTVTLEDALRLMSLPRVVGTDAEGVEITAQNGRYGPYLKKGTDSRSLETEDQIFGITLDQALAIYAQPKQRGRAAAKPPLRELGTDPVSERPVVVKDGRFGPYVTDGETNATLRTADSVEAITPERGYELLAEKRAKGPAKKTARKAPAKKTAAKKTATKKTAAKKTAAKKTTARKAAAKNTAAAKTAGKGAAKAAPSDT</sequence>
<evidence type="ECO:0000256" key="5">
    <source>
        <dbReference type="ARBA" id="ARBA00023029"/>
    </source>
</evidence>
<comment type="caution">
    <text evidence="12">The sequence shown here is derived from an EMBL/GenBank/DDBJ whole genome shotgun (WGS) entry which is preliminary data.</text>
</comment>
<dbReference type="HAMAP" id="MF_00952">
    <property type="entry name" value="Topoisom_1_prok"/>
    <property type="match status" value="1"/>
</dbReference>
<evidence type="ECO:0000256" key="2">
    <source>
        <dbReference type="ARBA" id="ARBA00009446"/>
    </source>
</evidence>
<feature type="site" description="Interaction with DNA" evidence="8">
    <location>
        <position position="176"/>
    </location>
</feature>
<dbReference type="InterPro" id="IPR025589">
    <property type="entry name" value="Toprim_C_rpt"/>
</dbReference>
<dbReference type="GO" id="GO:0046872">
    <property type="term" value="F:metal ion binding"/>
    <property type="evidence" value="ECO:0007669"/>
    <property type="project" value="UniProtKB-KW"/>
</dbReference>
<dbReference type="GO" id="GO:0003917">
    <property type="term" value="F:DNA topoisomerase type I (single strand cut, ATP-independent) activity"/>
    <property type="evidence" value="ECO:0007669"/>
    <property type="project" value="UniProtKB-UniRule"/>
</dbReference>
<keyword evidence="13" id="KW-1185">Reference proteome</keyword>
<keyword evidence="6 8" id="KW-0238">DNA-binding</keyword>
<dbReference type="PROSITE" id="PS00396">
    <property type="entry name" value="TOPO_IA_1"/>
    <property type="match status" value="1"/>
</dbReference>
<name>A0A6A0B0U0_9ACTN</name>
<dbReference type="Pfam" id="PF01131">
    <property type="entry name" value="Topoisom_bac"/>
    <property type="match status" value="1"/>
</dbReference>
<keyword evidence="5 8" id="KW-0799">Topoisomerase</keyword>
<evidence type="ECO:0000256" key="4">
    <source>
        <dbReference type="ARBA" id="ARBA00022842"/>
    </source>
</evidence>
<dbReference type="Proteomes" id="UP000484988">
    <property type="component" value="Unassembled WGS sequence"/>
</dbReference>
<dbReference type="CDD" id="cd00186">
    <property type="entry name" value="TOP1Ac"/>
    <property type="match status" value="1"/>
</dbReference>
<dbReference type="EC" id="5.6.2.1" evidence="8"/>
<feature type="site" description="Interaction with DNA" evidence="8">
    <location>
        <position position="543"/>
    </location>
</feature>
<feature type="site" description="Interaction with DNA" evidence="8">
    <location>
        <position position="160"/>
    </location>
</feature>
<comment type="function">
    <text evidence="8">Releases the supercoiling and torsional tension of DNA, which is introduced during the DNA replication and transcription, by transiently cleaving and rejoining one strand of the DNA duplex. Introduces a single-strand break via transesterification at a target site in duplex DNA. The scissile phosphodiester is attacked by the catalytic tyrosine of the enzyme, resulting in the formation of a DNA-(5'-phosphotyrosyl)-enzyme intermediate and the expulsion of a 3'-OH DNA strand. The free DNA strand then undergoes passage around the unbroken strand, thus removing DNA supercoils. Finally, in the religation step, the DNA 3'-OH attacks the covalent intermediate to expel the active-site tyrosine and restore the DNA phosphodiester backbone.</text>
</comment>
<feature type="site" description="Interaction with DNA" evidence="8">
    <location>
        <position position="164"/>
    </location>
</feature>
<comment type="similarity">
    <text evidence="2 8">Belongs to the type IA topoisomerase family.</text>
</comment>
<feature type="site" description="Interaction with DNA" evidence="8">
    <location>
        <position position="169"/>
    </location>
</feature>
<dbReference type="RefSeq" id="WP_173266501.1">
    <property type="nucleotide sequence ID" value="NZ_BLLG01000021.1"/>
</dbReference>